<dbReference type="EMBL" id="KZ825894">
    <property type="protein sequence ID" value="PYH93356.1"/>
    <property type="molecule type" value="Genomic_DNA"/>
</dbReference>
<dbReference type="VEuPathDB" id="FungiDB:BO71DRAFT_399764"/>
<dbReference type="Proteomes" id="UP000247810">
    <property type="component" value="Unassembled WGS sequence"/>
</dbReference>
<proteinExistence type="predicted"/>
<keyword evidence="2" id="KW-1185">Reference proteome</keyword>
<gene>
    <name evidence="1" type="ORF">BO71DRAFT_399764</name>
</gene>
<reference evidence="1 2" key="1">
    <citation type="submission" date="2018-02" db="EMBL/GenBank/DDBJ databases">
        <title>The genomes of Aspergillus section Nigri reveals drivers in fungal speciation.</title>
        <authorList>
            <consortium name="DOE Joint Genome Institute"/>
            <person name="Vesth T.C."/>
            <person name="Nybo J."/>
            <person name="Theobald S."/>
            <person name="Brandl J."/>
            <person name="Frisvad J.C."/>
            <person name="Nielsen K.F."/>
            <person name="Lyhne E.K."/>
            <person name="Kogle M.E."/>
            <person name="Kuo A."/>
            <person name="Riley R."/>
            <person name="Clum A."/>
            <person name="Nolan M."/>
            <person name="Lipzen A."/>
            <person name="Salamov A."/>
            <person name="Henrissat B."/>
            <person name="Wiebenga A."/>
            <person name="De vries R.P."/>
            <person name="Grigoriev I.V."/>
            <person name="Mortensen U.H."/>
            <person name="Andersen M.R."/>
            <person name="Baker S.E."/>
        </authorList>
    </citation>
    <scope>NUCLEOTIDE SEQUENCE [LARGE SCALE GENOMIC DNA]</scope>
    <source>
        <strain evidence="1 2">CBS 707.79</strain>
    </source>
</reference>
<protein>
    <submittedName>
        <fullName evidence="1">Uncharacterized protein</fullName>
    </submittedName>
</protein>
<dbReference type="AlphaFoldDB" id="A0A319D7C1"/>
<organism evidence="1 2">
    <name type="scientific">Aspergillus ellipticus CBS 707.79</name>
    <dbReference type="NCBI Taxonomy" id="1448320"/>
    <lineage>
        <taxon>Eukaryota</taxon>
        <taxon>Fungi</taxon>
        <taxon>Dikarya</taxon>
        <taxon>Ascomycota</taxon>
        <taxon>Pezizomycotina</taxon>
        <taxon>Eurotiomycetes</taxon>
        <taxon>Eurotiomycetidae</taxon>
        <taxon>Eurotiales</taxon>
        <taxon>Aspergillaceae</taxon>
        <taxon>Aspergillus</taxon>
        <taxon>Aspergillus subgen. Circumdati</taxon>
    </lineage>
</organism>
<accession>A0A319D7C1</accession>
<evidence type="ECO:0000313" key="2">
    <source>
        <dbReference type="Proteomes" id="UP000247810"/>
    </source>
</evidence>
<sequence length="52" mass="6395">MGRDIFDDKRKSEALVRNMCIWYIHAAKRIWTNCKHREDCEPDGPHWRDWHA</sequence>
<dbReference type="OrthoDB" id="5146785at2759"/>
<name>A0A319D7C1_9EURO</name>
<evidence type="ECO:0000313" key="1">
    <source>
        <dbReference type="EMBL" id="PYH93356.1"/>
    </source>
</evidence>